<protein>
    <submittedName>
        <fullName evidence="7">Major facilitator superfamily domain-containing protein</fullName>
    </submittedName>
</protein>
<dbReference type="Proteomes" id="UP001285441">
    <property type="component" value="Unassembled WGS sequence"/>
</dbReference>
<name>A0AAE0N6I3_9PEZI</name>
<feature type="transmembrane region" description="Helical" evidence="5">
    <location>
        <begin position="514"/>
        <end position="536"/>
    </location>
</feature>
<feature type="domain" description="Major facilitator superfamily (MFS) profile" evidence="6">
    <location>
        <begin position="47"/>
        <end position="541"/>
    </location>
</feature>
<feature type="transmembrane region" description="Helical" evidence="5">
    <location>
        <begin position="36"/>
        <end position="60"/>
    </location>
</feature>
<evidence type="ECO:0000313" key="8">
    <source>
        <dbReference type="Proteomes" id="UP001285441"/>
    </source>
</evidence>
<feature type="transmembrane region" description="Helical" evidence="5">
    <location>
        <begin position="137"/>
        <end position="158"/>
    </location>
</feature>
<dbReference type="AlphaFoldDB" id="A0AAE0N6I3"/>
<feature type="transmembrane region" description="Helical" evidence="5">
    <location>
        <begin position="241"/>
        <end position="262"/>
    </location>
</feature>
<organism evidence="7 8">
    <name type="scientific">Podospora didyma</name>
    <dbReference type="NCBI Taxonomy" id="330526"/>
    <lineage>
        <taxon>Eukaryota</taxon>
        <taxon>Fungi</taxon>
        <taxon>Dikarya</taxon>
        <taxon>Ascomycota</taxon>
        <taxon>Pezizomycotina</taxon>
        <taxon>Sordariomycetes</taxon>
        <taxon>Sordariomycetidae</taxon>
        <taxon>Sordariales</taxon>
        <taxon>Podosporaceae</taxon>
        <taxon>Podospora</taxon>
    </lineage>
</organism>
<dbReference type="GO" id="GO:0022857">
    <property type="term" value="F:transmembrane transporter activity"/>
    <property type="evidence" value="ECO:0007669"/>
    <property type="project" value="InterPro"/>
</dbReference>
<evidence type="ECO:0000256" key="4">
    <source>
        <dbReference type="ARBA" id="ARBA00023136"/>
    </source>
</evidence>
<evidence type="ECO:0000256" key="5">
    <source>
        <dbReference type="SAM" id="Phobius"/>
    </source>
</evidence>
<dbReference type="PROSITE" id="PS50850">
    <property type="entry name" value="MFS"/>
    <property type="match status" value="1"/>
</dbReference>
<feature type="transmembrane region" description="Helical" evidence="5">
    <location>
        <begin position="382"/>
        <end position="401"/>
    </location>
</feature>
<feature type="transmembrane region" description="Helical" evidence="5">
    <location>
        <begin position="170"/>
        <end position="192"/>
    </location>
</feature>
<dbReference type="InterPro" id="IPR020846">
    <property type="entry name" value="MFS_dom"/>
</dbReference>
<reference evidence="7" key="2">
    <citation type="submission" date="2023-06" db="EMBL/GenBank/DDBJ databases">
        <authorList>
            <consortium name="Lawrence Berkeley National Laboratory"/>
            <person name="Haridas S."/>
            <person name="Hensen N."/>
            <person name="Bonometti L."/>
            <person name="Westerberg I."/>
            <person name="Brannstrom I.O."/>
            <person name="Guillou S."/>
            <person name="Cros-Aarteil S."/>
            <person name="Calhoun S."/>
            <person name="Kuo A."/>
            <person name="Mondo S."/>
            <person name="Pangilinan J."/>
            <person name="Riley R."/>
            <person name="LaButti K."/>
            <person name="Andreopoulos B."/>
            <person name="Lipzen A."/>
            <person name="Chen C."/>
            <person name="Yanf M."/>
            <person name="Daum C."/>
            <person name="Ng V."/>
            <person name="Clum A."/>
            <person name="Steindorff A."/>
            <person name="Ohm R."/>
            <person name="Martin F."/>
            <person name="Silar P."/>
            <person name="Natvig D."/>
            <person name="Lalanne C."/>
            <person name="Gautier V."/>
            <person name="Ament-velasquez S.L."/>
            <person name="Kruys A."/>
            <person name="Hutchinson M.I."/>
            <person name="Powell A.J."/>
            <person name="Barry K."/>
            <person name="Miller A.N."/>
            <person name="Grigoriev I.V."/>
            <person name="Debuchy R."/>
            <person name="Gladieux P."/>
            <person name="Thoren M.H."/>
            <person name="Johannesson H."/>
        </authorList>
    </citation>
    <scope>NUCLEOTIDE SEQUENCE</scope>
    <source>
        <strain evidence="7">CBS 232.78</strain>
    </source>
</reference>
<dbReference type="Gene3D" id="1.20.1250.20">
    <property type="entry name" value="MFS general substrate transporter like domains"/>
    <property type="match status" value="2"/>
</dbReference>
<feature type="transmembrane region" description="Helical" evidence="5">
    <location>
        <begin position="313"/>
        <end position="337"/>
    </location>
</feature>
<keyword evidence="4 5" id="KW-0472">Membrane</keyword>
<dbReference type="GO" id="GO:0005886">
    <property type="term" value="C:plasma membrane"/>
    <property type="evidence" value="ECO:0007669"/>
    <property type="project" value="TreeGrafter"/>
</dbReference>
<reference evidence="7" key="1">
    <citation type="journal article" date="2023" name="Mol. Phylogenet. Evol.">
        <title>Genome-scale phylogeny and comparative genomics of the fungal order Sordariales.</title>
        <authorList>
            <person name="Hensen N."/>
            <person name="Bonometti L."/>
            <person name="Westerberg I."/>
            <person name="Brannstrom I.O."/>
            <person name="Guillou S."/>
            <person name="Cros-Aarteil S."/>
            <person name="Calhoun S."/>
            <person name="Haridas S."/>
            <person name="Kuo A."/>
            <person name="Mondo S."/>
            <person name="Pangilinan J."/>
            <person name="Riley R."/>
            <person name="LaButti K."/>
            <person name="Andreopoulos B."/>
            <person name="Lipzen A."/>
            <person name="Chen C."/>
            <person name="Yan M."/>
            <person name="Daum C."/>
            <person name="Ng V."/>
            <person name="Clum A."/>
            <person name="Steindorff A."/>
            <person name="Ohm R.A."/>
            <person name="Martin F."/>
            <person name="Silar P."/>
            <person name="Natvig D.O."/>
            <person name="Lalanne C."/>
            <person name="Gautier V."/>
            <person name="Ament-Velasquez S.L."/>
            <person name="Kruys A."/>
            <person name="Hutchinson M.I."/>
            <person name="Powell A.J."/>
            <person name="Barry K."/>
            <person name="Miller A.N."/>
            <person name="Grigoriev I.V."/>
            <person name="Debuchy R."/>
            <person name="Gladieux P."/>
            <person name="Hiltunen Thoren M."/>
            <person name="Johannesson H."/>
        </authorList>
    </citation>
    <scope>NUCLEOTIDE SEQUENCE</scope>
    <source>
        <strain evidence="7">CBS 232.78</strain>
    </source>
</reference>
<dbReference type="InterPro" id="IPR036259">
    <property type="entry name" value="MFS_trans_sf"/>
</dbReference>
<feature type="transmembrane region" description="Helical" evidence="5">
    <location>
        <begin position="349"/>
        <end position="370"/>
    </location>
</feature>
<feature type="transmembrane region" description="Helical" evidence="5">
    <location>
        <begin position="274"/>
        <end position="292"/>
    </location>
</feature>
<feature type="transmembrane region" description="Helical" evidence="5">
    <location>
        <begin position="407"/>
        <end position="427"/>
    </location>
</feature>
<comment type="caution">
    <text evidence="7">The sequence shown here is derived from an EMBL/GenBank/DDBJ whole genome shotgun (WGS) entry which is preliminary data.</text>
</comment>
<dbReference type="SUPFAM" id="SSF103473">
    <property type="entry name" value="MFS general substrate transporter"/>
    <property type="match status" value="1"/>
</dbReference>
<dbReference type="EMBL" id="JAULSW010000008">
    <property type="protein sequence ID" value="KAK3372612.1"/>
    <property type="molecule type" value="Genomic_DNA"/>
</dbReference>
<gene>
    <name evidence="7" type="ORF">B0H63DRAFT_564004</name>
</gene>
<dbReference type="InterPro" id="IPR011701">
    <property type="entry name" value="MFS"/>
</dbReference>
<keyword evidence="2 5" id="KW-0812">Transmembrane</keyword>
<comment type="subcellular location">
    <subcellularLocation>
        <location evidence="1">Membrane</location>
        <topology evidence="1">Multi-pass membrane protein</topology>
    </subcellularLocation>
</comment>
<sequence length="558" mass="61161">MANMPGITGQCFSFSTSVTTQCYSSPTKKKTPKEKAATLSSCQVGLLIFTLYCGSFLVALDASVVSNAVPKITSEFASLAHFTWYHVGYLHSLGPLQPIFARVCRVANPKIVYMGCLFVLEVGSIVCAASHSSRVFIAGRFIAGVGAAGVFHAAIAIINKTIRLESRRHCIGIVNSAGAVAACAGPIFAGLFVDHATWRWAFWINVPTGFLVLFLVLCIPQPPQPTWQKETFGSMTWKQRIQVVDPIGWIFMVGASMCSTLPGTFGTPWPDETVPYVLLATAPLLTYVYIYWSQQWHGRDAVMPKWLFRERSAFVCALFSIFIASAESIQICYLPFFFQAAREISATRSGLWCLVFFFPKAGFAIITGVLVNKFGTVRLQMILGAAVATIGSMMAMILMFFDIDPDIVRVAPLVVGIGLGLATNLPYIVAITTLPQERIAAALVSLQFCYHFGSILYLGVAQLTFVDKLKNFVETLTPTTSMEAVFHAGAANLRGLAHGSEDTYQLLRQVYLSALAYTLYVPAICVAVALGVAFIVQDRSYLRVPKERRNRNPMDFKV</sequence>
<evidence type="ECO:0000313" key="7">
    <source>
        <dbReference type="EMBL" id="KAK3372612.1"/>
    </source>
</evidence>
<keyword evidence="3 5" id="KW-1133">Transmembrane helix</keyword>
<feature type="transmembrane region" description="Helical" evidence="5">
    <location>
        <begin position="111"/>
        <end position="131"/>
    </location>
</feature>
<evidence type="ECO:0000256" key="2">
    <source>
        <dbReference type="ARBA" id="ARBA00022692"/>
    </source>
</evidence>
<proteinExistence type="predicted"/>
<feature type="transmembrane region" description="Helical" evidence="5">
    <location>
        <begin position="439"/>
        <end position="460"/>
    </location>
</feature>
<dbReference type="Pfam" id="PF07690">
    <property type="entry name" value="MFS_1"/>
    <property type="match status" value="1"/>
</dbReference>
<feature type="transmembrane region" description="Helical" evidence="5">
    <location>
        <begin position="198"/>
        <end position="220"/>
    </location>
</feature>
<dbReference type="PANTHER" id="PTHR23501:SF199">
    <property type="entry name" value="MFS EFFLUX TRANSPORTER INPD-RELATED"/>
    <property type="match status" value="1"/>
</dbReference>
<evidence type="ECO:0000256" key="1">
    <source>
        <dbReference type="ARBA" id="ARBA00004141"/>
    </source>
</evidence>
<evidence type="ECO:0000259" key="6">
    <source>
        <dbReference type="PROSITE" id="PS50850"/>
    </source>
</evidence>
<accession>A0AAE0N6I3</accession>
<dbReference type="PANTHER" id="PTHR23501">
    <property type="entry name" value="MAJOR FACILITATOR SUPERFAMILY"/>
    <property type="match status" value="1"/>
</dbReference>
<evidence type="ECO:0000256" key="3">
    <source>
        <dbReference type="ARBA" id="ARBA00022989"/>
    </source>
</evidence>
<keyword evidence="8" id="KW-1185">Reference proteome</keyword>